<dbReference type="GO" id="GO:0003720">
    <property type="term" value="F:telomerase activity"/>
    <property type="evidence" value="ECO:0007669"/>
    <property type="project" value="InterPro"/>
</dbReference>
<evidence type="ECO:0000256" key="7">
    <source>
        <dbReference type="ARBA" id="ARBA00022723"/>
    </source>
</evidence>
<dbReference type="CTD" id="7015"/>
<keyword evidence="11 18" id="KW-0695">RNA-directed DNA polymerase</keyword>
<evidence type="ECO:0000256" key="1">
    <source>
        <dbReference type="ARBA" id="ARBA00008001"/>
    </source>
</evidence>
<dbReference type="InterPro" id="IPR021891">
    <property type="entry name" value="Telomerase_RBD"/>
</dbReference>
<dbReference type="STRING" id="1676925.ENSPKIP00000005810"/>
<comment type="catalytic activity">
    <reaction evidence="15 18">
        <text>DNA(n) + a 2'-deoxyribonucleoside 5'-triphosphate = DNA(n+1) + diphosphate</text>
        <dbReference type="Rhea" id="RHEA:22508"/>
        <dbReference type="Rhea" id="RHEA-COMP:17339"/>
        <dbReference type="Rhea" id="RHEA-COMP:17340"/>
        <dbReference type="ChEBI" id="CHEBI:33019"/>
        <dbReference type="ChEBI" id="CHEBI:61560"/>
        <dbReference type="ChEBI" id="CHEBI:173112"/>
        <dbReference type="EC" id="2.7.7.49"/>
    </reaction>
</comment>
<keyword evidence="5 18" id="KW-0808">Transferase</keyword>
<sequence>MANSDVTRVLRLIRSVYPIVRTAQEFSDTIVFKEGRKVLLVEPSDSARYTLFIEGLLICSDRVLQQVPSCTQVITLAELLALVLNTLKRRRRKNVLSQGYSLYEGKQMDADVLKFHGNISLSAAYVYHSDFWKKLHSRLGTDLTRYVLESCTVFTTVPPSCLLQVCGPPFYDCVPAGPGSAFQLSRFRSAHGAAKPRLGQAAGDQRMRERRRSRRRARKRRRSRGEEAGEGEAQEDKEPLSKRVRLEVTGFKPTATRGPRLPTTFQGDGPSGRKLPLLRPTDCFFRALGLLYGGRGLGNFLLNRKLRVGAAVPRRLQGRDLVRLVFFEGPVFGSSTERKPRRLPVRFHGMVGLFAALLRRHRGCPYIQLLRRTCPVGDTDADVTVLLTRHSTPRQVYLFVRECLHRVVPEEFWGSAHNRVHFLLRVKRFLSMGKFDRLSLSQLLWKMRVNDCDWPKLSKTGRCPASEHRYREHLLSRFLAWLLDRFVMGLVRALFYVTESAGQKNALRFYREHVWVKLQDLAFGKHILRSQWELLPQQRLPKATVVSRLRFIPKPGGMRPIARMAKADSRTWLFQSRIKDLHDFLRFCVQKRPTLLGSTVFGVRDIHQTLGPFAALHKEKPRPLYFVKVDVSGAYDSLPHDKLLQVVTEVLFPIWNEAFVIRWWAQVWSEANDSMKRAFRRRVEKWGETDTTVRGFMMTIQQNSKIHDSILIEQRYSLDTYGKDVFEFFKQMLANYVIQFGKKMFRQCRGIPQGSVVSALLCCLCYGHMENSLFRDITDGGGCLLRLVDDFLLITPEFDKAQMFLKSLLAGVPEYGCFANPTKVAVNFPVDDMEGIPSVRQLPFQCLFPWCGLLLDTDNLDVYNDYSSYAGLSLRSSLTLGSSPFPGQHMKRKLLSILKLKCLPMFLDLKMNSLQAVYLNIYKILLLQAHRFHACVQNLPFGQKVKNNPRFFEVMIWNMAKLCNLLIRKNNQGDHLGFRNMGGCLQFEAVELMFCISFLTILSRHRSLYKCLLPRLRTRKRQLERKLGAVRLAVVQRASTPEIPEDFRCIYV</sequence>
<dbReference type="GO" id="GO:0022616">
    <property type="term" value="P:DNA strand elongation"/>
    <property type="evidence" value="ECO:0007669"/>
    <property type="project" value="UniProtKB-ARBA"/>
</dbReference>
<reference evidence="21" key="1">
    <citation type="submission" date="2025-08" db="UniProtKB">
        <authorList>
            <consortium name="Ensembl"/>
        </authorList>
    </citation>
    <scope>IDENTIFICATION</scope>
</reference>
<dbReference type="CDD" id="cd01648">
    <property type="entry name" value="TERT"/>
    <property type="match status" value="1"/>
</dbReference>
<comment type="subunit">
    <text evidence="17">Catalytic subunit of the telomerase holoenzyme complex composed minimally of TERT and the telomerase RNA template component (TERC).</text>
</comment>
<dbReference type="EC" id="2.7.7.49" evidence="2 18"/>
<name>A0A3B3QJS6_9TELE</name>
<keyword evidence="10 18" id="KW-0779">Telomere</keyword>
<evidence type="ECO:0000256" key="4">
    <source>
        <dbReference type="ARBA" id="ARBA00022454"/>
    </source>
</evidence>
<evidence type="ECO:0000256" key="9">
    <source>
        <dbReference type="ARBA" id="ARBA00022884"/>
    </source>
</evidence>
<dbReference type="PROSITE" id="PS50878">
    <property type="entry name" value="RT_POL"/>
    <property type="match status" value="1"/>
</dbReference>
<evidence type="ECO:0000256" key="6">
    <source>
        <dbReference type="ARBA" id="ARBA00022695"/>
    </source>
</evidence>
<comment type="subcellular location">
    <subcellularLocation>
        <location evidence="18">Nucleus</location>
    </subcellularLocation>
    <subcellularLocation>
        <location evidence="18">Chromosome</location>
        <location evidence="18">Telomere</location>
    </subcellularLocation>
</comment>
<evidence type="ECO:0000256" key="12">
    <source>
        <dbReference type="ARBA" id="ARBA00023242"/>
    </source>
</evidence>
<dbReference type="Ensembl" id="ENSPKIT00000029823.1">
    <property type="protein sequence ID" value="ENSPKIP00000005810.1"/>
    <property type="gene ID" value="ENSPKIG00000022342.1"/>
</dbReference>
<reference evidence="21" key="2">
    <citation type="submission" date="2025-09" db="UniProtKB">
        <authorList>
            <consortium name="Ensembl"/>
        </authorList>
    </citation>
    <scope>IDENTIFICATION</scope>
</reference>
<dbReference type="FunFam" id="1.10.357.90:FF:000001">
    <property type="entry name" value="Telomerase reverse transcriptase"/>
    <property type="match status" value="1"/>
</dbReference>
<evidence type="ECO:0000256" key="3">
    <source>
        <dbReference type="ARBA" id="ARBA00016182"/>
    </source>
</evidence>
<dbReference type="InterPro" id="IPR003545">
    <property type="entry name" value="Telomerase_RT"/>
</dbReference>
<feature type="domain" description="Reverse transcriptase" evidence="20">
    <location>
        <begin position="533"/>
        <end position="855"/>
    </location>
</feature>
<evidence type="ECO:0000259" key="20">
    <source>
        <dbReference type="PROSITE" id="PS50878"/>
    </source>
</evidence>
<dbReference type="KEGG" id="pki:111846892"/>
<dbReference type="AlphaFoldDB" id="A0A3B3QJS6"/>
<evidence type="ECO:0000256" key="18">
    <source>
        <dbReference type="RuleBase" id="RU365061"/>
    </source>
</evidence>
<dbReference type="InterPro" id="IPR000477">
    <property type="entry name" value="RT_dom"/>
</dbReference>
<evidence type="ECO:0000313" key="22">
    <source>
        <dbReference type="Proteomes" id="UP000261540"/>
    </source>
</evidence>
<evidence type="ECO:0000256" key="19">
    <source>
        <dbReference type="SAM" id="MobiDB-lite"/>
    </source>
</evidence>
<dbReference type="GO" id="GO:0042162">
    <property type="term" value="F:telomeric DNA binding"/>
    <property type="evidence" value="ECO:0007669"/>
    <property type="project" value="TreeGrafter"/>
</dbReference>
<keyword evidence="13" id="KW-0687">Ribonucleoprotein</keyword>
<dbReference type="PANTHER" id="PTHR12066">
    <property type="entry name" value="TELOMERASE REVERSE TRANSCRIPTASE"/>
    <property type="match status" value="1"/>
</dbReference>
<protein>
    <recommendedName>
        <fullName evidence="3 18">Telomerase reverse transcriptase</fullName>
        <ecNumber evidence="2 18">2.7.7.49</ecNumber>
    </recommendedName>
    <alternativeName>
        <fullName evidence="14 18">Telomerase catalytic subunit</fullName>
    </alternativeName>
</protein>
<evidence type="ECO:0000256" key="10">
    <source>
        <dbReference type="ARBA" id="ARBA00022895"/>
    </source>
</evidence>
<evidence type="ECO:0000256" key="11">
    <source>
        <dbReference type="ARBA" id="ARBA00022918"/>
    </source>
</evidence>
<keyword evidence="6 18" id="KW-0548">Nucleotidyltransferase</keyword>
<keyword evidence="8 18" id="KW-0460">Magnesium</keyword>
<dbReference type="InterPro" id="IPR043502">
    <property type="entry name" value="DNA/RNA_pol_sf"/>
</dbReference>
<keyword evidence="4 18" id="KW-0158">Chromosome</keyword>
<organism evidence="21 22">
    <name type="scientific">Paramormyrops kingsleyae</name>
    <dbReference type="NCBI Taxonomy" id="1676925"/>
    <lineage>
        <taxon>Eukaryota</taxon>
        <taxon>Metazoa</taxon>
        <taxon>Chordata</taxon>
        <taxon>Craniata</taxon>
        <taxon>Vertebrata</taxon>
        <taxon>Euteleostomi</taxon>
        <taxon>Actinopterygii</taxon>
        <taxon>Neopterygii</taxon>
        <taxon>Teleostei</taxon>
        <taxon>Osteoglossocephala</taxon>
        <taxon>Osteoglossomorpha</taxon>
        <taxon>Osteoglossiformes</taxon>
        <taxon>Mormyridae</taxon>
        <taxon>Paramormyrops</taxon>
    </lineage>
</organism>
<dbReference type="GeneTree" id="ENSGT00390000018531"/>
<feature type="compositionally biased region" description="Basic residues" evidence="19">
    <location>
        <begin position="208"/>
        <end position="223"/>
    </location>
</feature>
<evidence type="ECO:0000256" key="14">
    <source>
        <dbReference type="ARBA" id="ARBA00032044"/>
    </source>
</evidence>
<dbReference type="GO" id="GO:0000333">
    <property type="term" value="C:telomerase catalytic core complex"/>
    <property type="evidence" value="ECO:0007669"/>
    <property type="project" value="UniProtKB-ARBA"/>
</dbReference>
<dbReference type="Gene3D" id="1.10.357.90">
    <property type="match status" value="1"/>
</dbReference>
<evidence type="ECO:0000256" key="17">
    <source>
        <dbReference type="ARBA" id="ARBA00061974"/>
    </source>
</evidence>
<dbReference type="PRINTS" id="PR01365">
    <property type="entry name" value="TELOMERASERT"/>
</dbReference>
<dbReference type="SMART" id="SM00975">
    <property type="entry name" value="Telomerase_RBD"/>
    <property type="match status" value="1"/>
</dbReference>
<dbReference type="PANTHER" id="PTHR12066:SF0">
    <property type="entry name" value="TELOMERASE REVERSE TRANSCRIPTASE"/>
    <property type="match status" value="1"/>
</dbReference>
<evidence type="ECO:0000256" key="2">
    <source>
        <dbReference type="ARBA" id="ARBA00012493"/>
    </source>
</evidence>
<evidence type="ECO:0000256" key="13">
    <source>
        <dbReference type="ARBA" id="ARBA00023274"/>
    </source>
</evidence>
<dbReference type="SUPFAM" id="SSF56672">
    <property type="entry name" value="DNA/RNA polymerases"/>
    <property type="match status" value="1"/>
</dbReference>
<dbReference type="GO" id="GO:0070034">
    <property type="term" value="F:telomerase RNA binding"/>
    <property type="evidence" value="ECO:0007669"/>
    <property type="project" value="UniProtKB-ARBA"/>
</dbReference>
<feature type="region of interest" description="Disordered" evidence="19">
    <location>
        <begin position="253"/>
        <end position="272"/>
    </location>
</feature>
<dbReference type="FunFam" id="3.10.10.20:FF:000001">
    <property type="entry name" value="Telomerase reverse transcriptase"/>
    <property type="match status" value="1"/>
</dbReference>
<evidence type="ECO:0000256" key="8">
    <source>
        <dbReference type="ARBA" id="ARBA00022842"/>
    </source>
</evidence>
<feature type="compositionally biased region" description="Basic and acidic residues" evidence="19">
    <location>
        <begin position="234"/>
        <end position="243"/>
    </location>
</feature>
<comment type="similarity">
    <text evidence="1 18">Belongs to the reverse transcriptase family. Telomerase subfamily.</text>
</comment>
<dbReference type="FunFam" id="1.10.132.70:FF:000002">
    <property type="entry name" value="Telomerase reverse transcriptase"/>
    <property type="match status" value="1"/>
</dbReference>
<evidence type="ECO:0000256" key="5">
    <source>
        <dbReference type="ARBA" id="ARBA00022679"/>
    </source>
</evidence>
<comment type="function">
    <text evidence="16 18">Telomerase is a ribonucleoprotein enzyme essential for the replication of chromosome termini in most eukaryotes. It elongates telomeres. It is a reverse transcriptase that adds simple sequence repeats to chromosome ends by copying a template sequence within the RNA component of the enzyme.</text>
</comment>
<keyword evidence="12 18" id="KW-0539">Nucleus</keyword>
<dbReference type="Pfam" id="PF21399">
    <property type="entry name" value="TERT_C"/>
    <property type="match status" value="1"/>
</dbReference>
<dbReference type="GO" id="GO:0007004">
    <property type="term" value="P:telomere maintenance via telomerase"/>
    <property type="evidence" value="ECO:0007669"/>
    <property type="project" value="TreeGrafter"/>
</dbReference>
<keyword evidence="9" id="KW-0694">RNA-binding</keyword>
<evidence type="ECO:0000256" key="15">
    <source>
        <dbReference type="ARBA" id="ARBA00048173"/>
    </source>
</evidence>
<accession>A0A3B3QJS6</accession>
<keyword evidence="22" id="KW-1185">Reference proteome</keyword>
<evidence type="ECO:0000313" key="21">
    <source>
        <dbReference type="Ensembl" id="ENSPKIP00000005810.1"/>
    </source>
</evidence>
<feature type="region of interest" description="Disordered" evidence="19">
    <location>
        <begin position="193"/>
        <end position="243"/>
    </location>
</feature>
<dbReference type="Pfam" id="PF12009">
    <property type="entry name" value="Telomerase_RBD"/>
    <property type="match status" value="1"/>
</dbReference>
<proteinExistence type="inferred from homology"/>
<dbReference type="Gene3D" id="1.10.132.70">
    <property type="match status" value="1"/>
</dbReference>
<evidence type="ECO:0000256" key="16">
    <source>
        <dbReference type="ARBA" id="ARBA00057229"/>
    </source>
</evidence>
<dbReference type="GO" id="GO:0000781">
    <property type="term" value="C:chromosome, telomeric region"/>
    <property type="evidence" value="ECO:0007669"/>
    <property type="project" value="UniProtKB-SubCell"/>
</dbReference>
<keyword evidence="7 18" id="KW-0479">Metal-binding</keyword>
<dbReference type="OrthoDB" id="289721at2759"/>
<dbReference type="InterPro" id="IPR049139">
    <property type="entry name" value="TERT_C"/>
</dbReference>
<dbReference type="Proteomes" id="UP000261540">
    <property type="component" value="Unplaced"/>
</dbReference>
<dbReference type="GO" id="GO:0046872">
    <property type="term" value="F:metal ion binding"/>
    <property type="evidence" value="ECO:0007669"/>
    <property type="project" value="UniProtKB-KW"/>
</dbReference>